<reference evidence="2" key="1">
    <citation type="journal article" date="2016" name="Nat. Genet.">
        <title>A high-quality carrot genome assembly provides new insights into carotenoid accumulation and asterid genome evolution.</title>
        <authorList>
            <person name="Iorizzo M."/>
            <person name="Ellison S."/>
            <person name="Senalik D."/>
            <person name="Zeng P."/>
            <person name="Satapoomin P."/>
            <person name="Huang J."/>
            <person name="Bowman M."/>
            <person name="Iovene M."/>
            <person name="Sanseverino W."/>
            <person name="Cavagnaro P."/>
            <person name="Yildiz M."/>
            <person name="Macko-Podgorni A."/>
            <person name="Moranska E."/>
            <person name="Grzebelus E."/>
            <person name="Grzebelus D."/>
            <person name="Ashrafi H."/>
            <person name="Zheng Z."/>
            <person name="Cheng S."/>
            <person name="Spooner D."/>
            <person name="Van Deynze A."/>
            <person name="Simon P."/>
        </authorList>
    </citation>
    <scope>NUCLEOTIDE SEQUENCE</scope>
    <source>
        <tissue evidence="2">Leaf</tissue>
    </source>
</reference>
<evidence type="ECO:0000313" key="2">
    <source>
        <dbReference type="EMBL" id="WOG88696.1"/>
    </source>
</evidence>
<organism evidence="2 3">
    <name type="scientific">Daucus carota subsp. sativus</name>
    <name type="common">Carrot</name>
    <dbReference type="NCBI Taxonomy" id="79200"/>
    <lineage>
        <taxon>Eukaryota</taxon>
        <taxon>Viridiplantae</taxon>
        <taxon>Streptophyta</taxon>
        <taxon>Embryophyta</taxon>
        <taxon>Tracheophyta</taxon>
        <taxon>Spermatophyta</taxon>
        <taxon>Magnoliopsida</taxon>
        <taxon>eudicotyledons</taxon>
        <taxon>Gunneridae</taxon>
        <taxon>Pentapetalae</taxon>
        <taxon>asterids</taxon>
        <taxon>campanulids</taxon>
        <taxon>Apiales</taxon>
        <taxon>Apiaceae</taxon>
        <taxon>Apioideae</taxon>
        <taxon>Scandiceae</taxon>
        <taxon>Daucinae</taxon>
        <taxon>Daucus</taxon>
        <taxon>Daucus sect. Daucus</taxon>
    </lineage>
</organism>
<dbReference type="EMBL" id="CP093344">
    <property type="protein sequence ID" value="WOG88696.1"/>
    <property type="molecule type" value="Genomic_DNA"/>
</dbReference>
<feature type="compositionally biased region" description="Polar residues" evidence="1">
    <location>
        <begin position="1"/>
        <end position="12"/>
    </location>
</feature>
<accession>A0AAF1AQJ2</accession>
<dbReference type="AlphaFoldDB" id="A0AAF1AQJ2"/>
<feature type="region of interest" description="Disordered" evidence="1">
    <location>
        <begin position="1"/>
        <end position="34"/>
    </location>
</feature>
<protein>
    <submittedName>
        <fullName evidence="2">Uncharacterized protein</fullName>
    </submittedName>
</protein>
<proteinExistence type="predicted"/>
<reference evidence="2" key="2">
    <citation type="submission" date="2022-03" db="EMBL/GenBank/DDBJ databases">
        <title>Draft title - Genomic analysis of global carrot germplasm unveils the trajectory of domestication and the origin of high carotenoid orange carrot.</title>
        <authorList>
            <person name="Iorizzo M."/>
            <person name="Ellison S."/>
            <person name="Senalik D."/>
            <person name="Macko-Podgorni A."/>
            <person name="Grzebelus D."/>
            <person name="Bostan H."/>
            <person name="Rolling W."/>
            <person name="Curaba J."/>
            <person name="Simon P."/>
        </authorList>
    </citation>
    <scope>NUCLEOTIDE SEQUENCE</scope>
    <source>
        <tissue evidence="2">Leaf</tissue>
    </source>
</reference>
<dbReference type="Proteomes" id="UP000077755">
    <property type="component" value="Chromosome 2"/>
</dbReference>
<evidence type="ECO:0000256" key="1">
    <source>
        <dbReference type="SAM" id="MobiDB-lite"/>
    </source>
</evidence>
<feature type="compositionally biased region" description="Basic and acidic residues" evidence="1">
    <location>
        <begin position="21"/>
        <end position="34"/>
    </location>
</feature>
<gene>
    <name evidence="2" type="ORF">DCAR_0207931</name>
</gene>
<sequence>MDVFNSEGSSWADQWDPEPLPNEKKGKNDSSKDKTLKKKLSFEWVRKLVKKSDKN</sequence>
<name>A0AAF1AQJ2_DAUCS</name>
<keyword evidence="3" id="KW-1185">Reference proteome</keyword>
<evidence type="ECO:0000313" key="3">
    <source>
        <dbReference type="Proteomes" id="UP000077755"/>
    </source>
</evidence>